<evidence type="ECO:0000256" key="2">
    <source>
        <dbReference type="ARBA" id="ARBA00022737"/>
    </source>
</evidence>
<organism evidence="10 11">
    <name type="scientific">Carex littledalei</name>
    <dbReference type="NCBI Taxonomy" id="544730"/>
    <lineage>
        <taxon>Eukaryota</taxon>
        <taxon>Viridiplantae</taxon>
        <taxon>Streptophyta</taxon>
        <taxon>Embryophyta</taxon>
        <taxon>Tracheophyta</taxon>
        <taxon>Spermatophyta</taxon>
        <taxon>Magnoliopsida</taxon>
        <taxon>Liliopsida</taxon>
        <taxon>Poales</taxon>
        <taxon>Cyperaceae</taxon>
        <taxon>Cyperoideae</taxon>
        <taxon>Cariceae</taxon>
        <taxon>Carex</taxon>
        <taxon>Carex subgen. Euthyceras</taxon>
    </lineage>
</organism>
<comment type="subcellular location">
    <subcellularLocation>
        <location evidence="1">Nucleus</location>
    </subcellularLocation>
</comment>
<dbReference type="GO" id="GO:0005634">
    <property type="term" value="C:nucleus"/>
    <property type="evidence" value="ECO:0007669"/>
    <property type="project" value="UniProtKB-SubCell"/>
</dbReference>
<evidence type="ECO:0000256" key="7">
    <source>
        <dbReference type="ARBA" id="ARBA00037973"/>
    </source>
</evidence>
<evidence type="ECO:0000256" key="8">
    <source>
        <dbReference type="SAM" id="MobiDB-lite"/>
    </source>
</evidence>
<proteinExistence type="inferred from homology"/>
<dbReference type="PRINTS" id="PR00367">
    <property type="entry name" value="ETHRSPELEMNT"/>
</dbReference>
<dbReference type="EMBL" id="SWLB01000004">
    <property type="protein sequence ID" value="KAF3338791.1"/>
    <property type="molecule type" value="Genomic_DNA"/>
</dbReference>
<dbReference type="FunFam" id="3.30.730.10:FF:000002">
    <property type="entry name" value="AP2-like ethylene-responsive transcription factor"/>
    <property type="match status" value="1"/>
</dbReference>
<dbReference type="OrthoDB" id="207175at2759"/>
<feature type="compositionally biased region" description="Polar residues" evidence="8">
    <location>
        <begin position="21"/>
        <end position="31"/>
    </location>
</feature>
<name>A0A833RGQ1_9POAL</name>
<evidence type="ECO:0000313" key="11">
    <source>
        <dbReference type="Proteomes" id="UP000623129"/>
    </source>
</evidence>
<reference evidence="10" key="1">
    <citation type="submission" date="2020-01" db="EMBL/GenBank/DDBJ databases">
        <title>Genome sequence of Kobresia littledalei, the first chromosome-level genome in the family Cyperaceae.</title>
        <authorList>
            <person name="Qu G."/>
        </authorList>
    </citation>
    <scope>NUCLEOTIDE SEQUENCE</scope>
    <source>
        <strain evidence="10">C.B.Clarke</strain>
        <tissue evidence="10">Leaf</tissue>
    </source>
</reference>
<accession>A0A833RGQ1</accession>
<dbReference type="GO" id="GO:0003700">
    <property type="term" value="F:DNA-binding transcription factor activity"/>
    <property type="evidence" value="ECO:0007669"/>
    <property type="project" value="InterPro"/>
</dbReference>
<keyword evidence="6" id="KW-0539">Nucleus</keyword>
<gene>
    <name evidence="10" type="ORF">FCM35_KLT16262</name>
</gene>
<dbReference type="CDD" id="cd00018">
    <property type="entry name" value="AP2"/>
    <property type="match status" value="2"/>
</dbReference>
<dbReference type="InterPro" id="IPR016177">
    <property type="entry name" value="DNA-bd_dom_sf"/>
</dbReference>
<dbReference type="AlphaFoldDB" id="A0A833RGQ1"/>
<feature type="domain" description="AP2/ERF" evidence="9">
    <location>
        <begin position="191"/>
        <end position="249"/>
    </location>
</feature>
<dbReference type="FunFam" id="3.30.730.10:FF:000003">
    <property type="entry name" value="AP2-like ethylene-responsive transcription factor ANT"/>
    <property type="match status" value="1"/>
</dbReference>
<dbReference type="Gene3D" id="3.30.730.10">
    <property type="entry name" value="AP2/ERF domain"/>
    <property type="match status" value="2"/>
</dbReference>
<dbReference type="PANTHER" id="PTHR32467:SF99">
    <property type="entry name" value="AP2-LIKE ETHYLENE-RESPONSIVE TRANSCRIPTION FACTOR AIL5"/>
    <property type="match status" value="1"/>
</dbReference>
<evidence type="ECO:0000313" key="10">
    <source>
        <dbReference type="EMBL" id="KAF3338791.1"/>
    </source>
</evidence>
<dbReference type="PROSITE" id="PS51032">
    <property type="entry name" value="AP2_ERF"/>
    <property type="match status" value="2"/>
</dbReference>
<dbReference type="GO" id="GO:0003677">
    <property type="term" value="F:DNA binding"/>
    <property type="evidence" value="ECO:0007669"/>
    <property type="project" value="UniProtKB-KW"/>
</dbReference>
<keyword evidence="5" id="KW-0804">Transcription</keyword>
<evidence type="ECO:0000259" key="9">
    <source>
        <dbReference type="PROSITE" id="PS51032"/>
    </source>
</evidence>
<protein>
    <submittedName>
        <fullName evidence="10">AP2-like ethylene-responsive transcription factor AIL5</fullName>
    </submittedName>
</protein>
<evidence type="ECO:0000256" key="1">
    <source>
        <dbReference type="ARBA" id="ARBA00004123"/>
    </source>
</evidence>
<dbReference type="InterPro" id="IPR001471">
    <property type="entry name" value="AP2/ERF_dom"/>
</dbReference>
<keyword evidence="11" id="KW-1185">Reference proteome</keyword>
<evidence type="ECO:0000256" key="6">
    <source>
        <dbReference type="ARBA" id="ARBA00023242"/>
    </source>
</evidence>
<dbReference type="InterPro" id="IPR036955">
    <property type="entry name" value="AP2/ERF_dom_sf"/>
</dbReference>
<dbReference type="SUPFAM" id="SSF54171">
    <property type="entry name" value="DNA-binding domain"/>
    <property type="match status" value="2"/>
</dbReference>
<comment type="similarity">
    <text evidence="7">Belongs to the AP2/ERF transcription factor family. AP2 subfamily.</text>
</comment>
<evidence type="ECO:0000256" key="5">
    <source>
        <dbReference type="ARBA" id="ARBA00023163"/>
    </source>
</evidence>
<comment type="caution">
    <text evidence="10">The sequence shown here is derived from an EMBL/GenBank/DDBJ whole genome shotgun (WGS) entry which is preliminary data.</text>
</comment>
<feature type="domain" description="AP2/ERF" evidence="9">
    <location>
        <begin position="92"/>
        <end position="155"/>
    </location>
</feature>
<dbReference type="SMART" id="SM00380">
    <property type="entry name" value="AP2"/>
    <property type="match status" value="2"/>
</dbReference>
<dbReference type="Proteomes" id="UP000623129">
    <property type="component" value="Unassembled WGS sequence"/>
</dbReference>
<keyword evidence="4" id="KW-0238">DNA-binding</keyword>
<sequence>MDPTSHDHSWLSFSLSHLPHNTFSSNPSHPSTVEEEERMTAHGSHMSEGLYSSDLSTVTAGFSPEKHAAPPPLPQPAEVKKSVDSFGQRTSIYRGVTRHRWTGRYEAHLWDNSCRREGQNRKGRQGGYDKEERAARAYDLAALKYWGPTTTTNFPVTDYEKEIEEMKHMTRQEFVASLRRKSSGFSRGASIYRGVTRHHQHGRWQARIGRVAGNKDLYLGTFSTEEEAAEAYDIAAIKFRGLNAVTNFEISRYHVDSILNSNLPIAGSISAARASKASDQMPSCSSDQTTNNIQPNITTMDGRDATPSSSSLAFTALPAKPDMDYWSLLAFQNQQMQQENMTNQGLGLGLGFGVFSSGVNLDFSNASTGCNNSCGAWSTSDGVTVQQQSDNNSSSCTYGSNVHASQVAFGSGSSTSAYEAAPFYYYHQTAFQTVPIFGME</sequence>
<feature type="region of interest" description="Disordered" evidence="8">
    <location>
        <begin position="61"/>
        <end position="84"/>
    </location>
</feature>
<evidence type="ECO:0000256" key="4">
    <source>
        <dbReference type="ARBA" id="ARBA00023125"/>
    </source>
</evidence>
<keyword evidence="2" id="KW-0677">Repeat</keyword>
<dbReference type="Pfam" id="PF00847">
    <property type="entry name" value="AP2"/>
    <property type="match status" value="1"/>
</dbReference>
<dbReference type="PANTHER" id="PTHR32467">
    <property type="entry name" value="AP2-LIKE ETHYLENE-RESPONSIVE TRANSCRIPTION FACTOR"/>
    <property type="match status" value="1"/>
</dbReference>
<keyword evidence="3" id="KW-0805">Transcription regulation</keyword>
<feature type="region of interest" description="Disordered" evidence="8">
    <location>
        <begin position="21"/>
        <end position="49"/>
    </location>
</feature>
<evidence type="ECO:0000256" key="3">
    <source>
        <dbReference type="ARBA" id="ARBA00023015"/>
    </source>
</evidence>